<evidence type="ECO:0000313" key="13">
    <source>
        <dbReference type="EMBL" id="GFZ87817.1"/>
    </source>
</evidence>
<reference evidence="13" key="1">
    <citation type="journal article" date="2014" name="Int. J. Syst. Evol. Microbiol.">
        <title>Complete genome sequence of Corynebacterium casei LMG S-19264T (=DSM 44701T), isolated from a smear-ripened cheese.</title>
        <authorList>
            <consortium name="US DOE Joint Genome Institute (JGI-PGF)"/>
            <person name="Walter F."/>
            <person name="Albersmeier A."/>
            <person name="Kalinowski J."/>
            <person name="Ruckert C."/>
        </authorList>
    </citation>
    <scope>NUCLEOTIDE SEQUENCE</scope>
    <source>
        <strain evidence="13">CGMCC 1.12360</strain>
    </source>
</reference>
<dbReference type="InterPro" id="IPR024904">
    <property type="entry name" value="OTCase_ArgI"/>
</dbReference>
<evidence type="ECO:0000256" key="9">
    <source>
        <dbReference type="ARBA" id="ARBA00048772"/>
    </source>
</evidence>
<dbReference type="InterPro" id="IPR036901">
    <property type="entry name" value="Asp/Orn_carbamoylTrfase_sf"/>
</dbReference>
<dbReference type="Gene3D" id="3.40.50.1370">
    <property type="entry name" value="Aspartate/ornithine carbamoyltransferase"/>
    <property type="match status" value="2"/>
</dbReference>
<evidence type="ECO:0000256" key="1">
    <source>
        <dbReference type="ARBA" id="ARBA00003822"/>
    </source>
</evidence>
<dbReference type="PRINTS" id="PR00100">
    <property type="entry name" value="AOTCASE"/>
</dbReference>
<feature type="binding site" evidence="10">
    <location>
        <begin position="144"/>
        <end position="147"/>
    </location>
    <ligand>
        <name>carbamoyl phosphate</name>
        <dbReference type="ChEBI" id="CHEBI:58228"/>
    </ligand>
</feature>
<keyword evidence="7 10" id="KW-0963">Cytoplasm</keyword>
<dbReference type="FunFam" id="3.40.50.1370:FF:000016">
    <property type="entry name" value="Ornithine carbamoyltransferase"/>
    <property type="match status" value="1"/>
</dbReference>
<dbReference type="GO" id="GO:0019240">
    <property type="term" value="P:citrulline biosynthetic process"/>
    <property type="evidence" value="ECO:0007669"/>
    <property type="project" value="TreeGrafter"/>
</dbReference>
<dbReference type="PANTHER" id="PTHR45753:SF3">
    <property type="entry name" value="ORNITHINE TRANSCARBAMYLASE, MITOCHONDRIAL"/>
    <property type="match status" value="1"/>
</dbReference>
<dbReference type="HAMAP" id="MF_01109">
    <property type="entry name" value="OTCase"/>
    <property type="match status" value="1"/>
</dbReference>
<feature type="binding site" evidence="10">
    <location>
        <position position="239"/>
    </location>
    <ligand>
        <name>L-ornithine</name>
        <dbReference type="ChEBI" id="CHEBI:46911"/>
    </ligand>
</feature>
<organism evidence="13 14">
    <name type="scientific">Compostibacillus humi</name>
    <dbReference type="NCBI Taxonomy" id="1245525"/>
    <lineage>
        <taxon>Bacteria</taxon>
        <taxon>Bacillati</taxon>
        <taxon>Bacillota</taxon>
        <taxon>Bacilli</taxon>
        <taxon>Bacillales</taxon>
        <taxon>Bacillaceae</taxon>
        <taxon>Compostibacillus</taxon>
    </lineage>
</organism>
<dbReference type="GO" id="GO:0005737">
    <property type="term" value="C:cytoplasm"/>
    <property type="evidence" value="ECO:0007669"/>
    <property type="project" value="UniProtKB-SubCell"/>
</dbReference>
<dbReference type="FunFam" id="3.40.50.1370:FF:000008">
    <property type="entry name" value="Ornithine carbamoyltransferase"/>
    <property type="match status" value="1"/>
</dbReference>
<dbReference type="EC" id="2.1.3.3" evidence="5 10"/>
<dbReference type="Proteomes" id="UP000602050">
    <property type="component" value="Unassembled WGS sequence"/>
</dbReference>
<dbReference type="GO" id="GO:0016597">
    <property type="term" value="F:amino acid binding"/>
    <property type="evidence" value="ECO:0007669"/>
    <property type="project" value="InterPro"/>
</dbReference>
<dbReference type="InterPro" id="IPR002292">
    <property type="entry name" value="Orn/put_carbamltrans"/>
</dbReference>
<comment type="similarity">
    <text evidence="4 10">Belongs to the aspartate/ornithine carbamoyltransferase superfamily. OTCase family.</text>
</comment>
<evidence type="ECO:0000259" key="12">
    <source>
        <dbReference type="Pfam" id="PF02729"/>
    </source>
</evidence>
<feature type="binding site" evidence="10">
    <location>
        <begin position="243"/>
        <end position="244"/>
    </location>
    <ligand>
        <name>L-ornithine</name>
        <dbReference type="ChEBI" id="CHEBI:46911"/>
    </ligand>
</feature>
<evidence type="ECO:0000256" key="8">
    <source>
        <dbReference type="ARBA" id="ARBA00022679"/>
    </source>
</evidence>
<evidence type="ECO:0000256" key="6">
    <source>
        <dbReference type="ARBA" id="ARBA00016634"/>
    </source>
</evidence>
<feature type="binding site" evidence="10">
    <location>
        <begin position="279"/>
        <end position="280"/>
    </location>
    <ligand>
        <name>carbamoyl phosphate</name>
        <dbReference type="ChEBI" id="CHEBI:58228"/>
    </ligand>
</feature>
<dbReference type="InterPro" id="IPR006132">
    <property type="entry name" value="Asp/Orn_carbamoyltranf_P-bd"/>
</dbReference>
<evidence type="ECO:0000256" key="4">
    <source>
        <dbReference type="ARBA" id="ARBA00007805"/>
    </source>
</evidence>
<name>A0A8J2TUQ1_9BACI</name>
<comment type="subcellular location">
    <subcellularLocation>
        <location evidence="2 10">Cytoplasm</location>
    </subcellularLocation>
</comment>
<feature type="binding site" evidence="10">
    <location>
        <position position="93"/>
    </location>
    <ligand>
        <name>carbamoyl phosphate</name>
        <dbReference type="ChEBI" id="CHEBI:58228"/>
    </ligand>
</feature>
<feature type="binding site" evidence="10">
    <location>
        <position position="117"/>
    </location>
    <ligand>
        <name>carbamoyl phosphate</name>
        <dbReference type="ChEBI" id="CHEBI:58228"/>
    </ligand>
</feature>
<dbReference type="InterPro" id="IPR006130">
    <property type="entry name" value="Asp/Orn_carbamoylTrfase"/>
</dbReference>
<dbReference type="InterPro" id="IPR006131">
    <property type="entry name" value="Asp_carbamoyltransf_Asp/Orn-bd"/>
</dbReference>
<dbReference type="Pfam" id="PF02729">
    <property type="entry name" value="OTCace_N"/>
    <property type="match status" value="1"/>
</dbReference>
<sequence length="320" mass="35488">MVIEGKTVFLKNNLKNRDFLTLMDYTKEEILYLLELADYIKKQKQAGNVFQPLKGKTLGMIFEKASTRTRVSFEAGMYQLGGIAIFLNSKDIQIGRGETIADTARVLSGYLDGIMIRTFSQETVEELAQYATIPVINGLTDMYHPCQVLADLLTIREVKGKLEGVKLAYIGDGNNMAHSLMIGASMLGMEAAIASPIGYQPDKEVTETALKLAEKHGATITITDDPQEAACQADIIYTDVWASMGQEEEQTKREKDFQGFQVNEKLLSLAKKDAHFMHCLPAHRGEEVTAEVIDGKQSIVFLQAENRLHAQKALMTALMG</sequence>
<feature type="binding site" evidence="10">
    <location>
        <position position="175"/>
    </location>
    <ligand>
        <name>L-ornithine</name>
        <dbReference type="ChEBI" id="CHEBI:46911"/>
    </ligand>
</feature>
<comment type="pathway">
    <text evidence="3">Amino-acid biosynthesis; L-arginine biosynthesis; L-arginine from L-ornithine and carbamoyl phosphate: step 1/3.</text>
</comment>
<evidence type="ECO:0000313" key="14">
    <source>
        <dbReference type="Proteomes" id="UP000602050"/>
    </source>
</evidence>
<comment type="caution">
    <text evidence="13">The sequence shown here is derived from an EMBL/GenBank/DDBJ whole genome shotgun (WGS) entry which is preliminary data.</text>
</comment>
<dbReference type="RefSeq" id="WP_188393179.1">
    <property type="nucleotide sequence ID" value="NZ_BMEV01000076.1"/>
</dbReference>
<protein>
    <recommendedName>
        <fullName evidence="6 10">Ornithine carbamoyltransferase</fullName>
        <shortName evidence="10">OTCase</shortName>
        <ecNumber evidence="5 10">2.1.3.3</ecNumber>
    </recommendedName>
</protein>
<comment type="function">
    <text evidence="1">Reversibly catalyzes the transfer of the carbamoyl group from carbamoyl phosphate (CP) to the N(epsilon) atom of ornithine (ORN) to produce L-citrulline.</text>
</comment>
<accession>A0A8J2TUQ1</accession>
<reference evidence="13" key="2">
    <citation type="submission" date="2020-09" db="EMBL/GenBank/DDBJ databases">
        <authorList>
            <person name="Sun Q."/>
            <person name="Zhou Y."/>
        </authorList>
    </citation>
    <scope>NUCLEOTIDE SEQUENCE</scope>
    <source>
        <strain evidence="13">CGMCC 1.12360</strain>
    </source>
</reference>
<comment type="catalytic activity">
    <reaction evidence="9 10">
        <text>carbamoyl phosphate + L-ornithine = L-citrulline + phosphate + H(+)</text>
        <dbReference type="Rhea" id="RHEA:19513"/>
        <dbReference type="ChEBI" id="CHEBI:15378"/>
        <dbReference type="ChEBI" id="CHEBI:43474"/>
        <dbReference type="ChEBI" id="CHEBI:46911"/>
        <dbReference type="ChEBI" id="CHEBI:57743"/>
        <dbReference type="ChEBI" id="CHEBI:58228"/>
        <dbReference type="EC" id="2.1.3.3"/>
    </reaction>
</comment>
<evidence type="ECO:0000259" key="11">
    <source>
        <dbReference type="Pfam" id="PF00185"/>
    </source>
</evidence>
<feature type="domain" description="Aspartate/ornithine carbamoyltransferase carbamoyl-P binding" evidence="12">
    <location>
        <begin position="17"/>
        <end position="157"/>
    </location>
</feature>
<dbReference type="PRINTS" id="PR00102">
    <property type="entry name" value="OTCASE"/>
</dbReference>
<dbReference type="NCBIfam" id="NF001986">
    <property type="entry name" value="PRK00779.1"/>
    <property type="match status" value="1"/>
</dbReference>
<dbReference type="EMBL" id="BMEV01000076">
    <property type="protein sequence ID" value="GFZ87817.1"/>
    <property type="molecule type" value="Genomic_DNA"/>
</dbReference>
<feature type="domain" description="Aspartate/ornithine carbamoyltransferase Asp/Orn-binding" evidence="11">
    <location>
        <begin position="163"/>
        <end position="317"/>
    </location>
</feature>
<evidence type="ECO:0000256" key="2">
    <source>
        <dbReference type="ARBA" id="ARBA00004496"/>
    </source>
</evidence>
<dbReference type="AlphaFoldDB" id="A0A8J2TUQ1"/>
<evidence type="ECO:0000256" key="5">
    <source>
        <dbReference type="ARBA" id="ARBA00013007"/>
    </source>
</evidence>
<gene>
    <name evidence="13" type="primary">argF</name>
    <name evidence="13" type="ORF">GCM10010978_29450</name>
</gene>
<dbReference type="PANTHER" id="PTHR45753">
    <property type="entry name" value="ORNITHINE CARBAMOYLTRANSFERASE, MITOCHONDRIAL"/>
    <property type="match status" value="1"/>
</dbReference>
<keyword evidence="8 10" id="KW-0808">Transferase</keyword>
<dbReference type="GO" id="GO:0042450">
    <property type="term" value="P:L-arginine biosynthetic process via ornithine"/>
    <property type="evidence" value="ECO:0007669"/>
    <property type="project" value="UniProtKB-UniRule"/>
</dbReference>
<dbReference type="GO" id="GO:0004585">
    <property type="term" value="F:ornithine carbamoyltransferase activity"/>
    <property type="evidence" value="ECO:0007669"/>
    <property type="project" value="UniProtKB-UniRule"/>
</dbReference>
<dbReference type="NCBIfam" id="TIGR00658">
    <property type="entry name" value="orni_carb_tr"/>
    <property type="match status" value="1"/>
</dbReference>
<evidence type="ECO:0000256" key="10">
    <source>
        <dbReference type="HAMAP-Rule" id="MF_01109"/>
    </source>
</evidence>
<keyword evidence="14" id="KW-1185">Reference proteome</keyword>
<dbReference type="SUPFAM" id="SSF53671">
    <property type="entry name" value="Aspartate/ornithine carbamoyltransferase"/>
    <property type="match status" value="1"/>
</dbReference>
<dbReference type="Pfam" id="PF00185">
    <property type="entry name" value="OTCace"/>
    <property type="match status" value="1"/>
</dbReference>
<dbReference type="PROSITE" id="PS00097">
    <property type="entry name" value="CARBAMOYLTRANSFERASE"/>
    <property type="match status" value="1"/>
</dbReference>
<evidence type="ECO:0000256" key="7">
    <source>
        <dbReference type="ARBA" id="ARBA00022490"/>
    </source>
</evidence>
<feature type="binding site" evidence="10">
    <location>
        <begin position="66"/>
        <end position="69"/>
    </location>
    <ligand>
        <name>carbamoyl phosphate</name>
        <dbReference type="ChEBI" id="CHEBI:58228"/>
    </ligand>
</feature>
<proteinExistence type="inferred from homology"/>
<feature type="binding site" evidence="10">
    <location>
        <position position="307"/>
    </location>
    <ligand>
        <name>carbamoyl phosphate</name>
        <dbReference type="ChEBI" id="CHEBI:58228"/>
    </ligand>
</feature>
<evidence type="ECO:0000256" key="3">
    <source>
        <dbReference type="ARBA" id="ARBA00004975"/>
    </source>
</evidence>